<dbReference type="InterPro" id="IPR000634">
    <property type="entry name" value="Ser/Thr_deHydtase_PyrdxlP-BS"/>
</dbReference>
<accession>A0A932I0S8</accession>
<evidence type="ECO:0000313" key="5">
    <source>
        <dbReference type="EMBL" id="MBI3129226.1"/>
    </source>
</evidence>
<dbReference type="PANTHER" id="PTHR48078">
    <property type="entry name" value="THREONINE DEHYDRATASE, MITOCHONDRIAL-RELATED"/>
    <property type="match status" value="1"/>
</dbReference>
<dbReference type="Pfam" id="PF00291">
    <property type="entry name" value="PALP"/>
    <property type="match status" value="1"/>
</dbReference>
<dbReference type="Proteomes" id="UP000782312">
    <property type="component" value="Unassembled WGS sequence"/>
</dbReference>
<proteinExistence type="predicted"/>
<dbReference type="CDD" id="cd01563">
    <property type="entry name" value="Thr-synth_1"/>
    <property type="match status" value="1"/>
</dbReference>
<evidence type="ECO:0000256" key="3">
    <source>
        <dbReference type="ARBA" id="ARBA00023239"/>
    </source>
</evidence>
<evidence type="ECO:0000256" key="2">
    <source>
        <dbReference type="ARBA" id="ARBA00022898"/>
    </source>
</evidence>
<sequence length="414" mass="43964">MNHESGVVKGYSAFLDLECARTGERFAADRLRNLSPAGAPLLARYDLEAAARTLRPEAAARRAPGMWRYHEVLPAPSPEAIVSLGEGMTPLLEVPRLGARVGLPRLLVKDEGQLPTGSFKARGLSAALTMARLLGAREVAIPTAGNAGGATAAYASRAGLRAHIYMPVDAPAVHKVECTLAGAEVTVVRGFIHQCGEIVARRAPEKGWFDLSTFKEPYRVEGKKTMAYELVEQLGGEVPDAIVYPTGGGTGLVAMWRAFAELEALGWIGPRRPRMISVQAEGCAPLVRAFEAGAEAASLWEHPSTHASGLRVPRVLADFLCLRAIRQSGGTAVAVPDEAMFAAQREAGAAEGLLLCPEGGACVAALRLLRERGDLGRQDRVVVFNTATGLKYADLIPVDAPVVDPLGAKDVKVR</sequence>
<dbReference type="GO" id="GO:0004794">
    <property type="term" value="F:threonine deaminase activity"/>
    <property type="evidence" value="ECO:0007669"/>
    <property type="project" value="TreeGrafter"/>
</dbReference>
<dbReference type="GO" id="GO:0003941">
    <property type="term" value="F:L-serine ammonia-lyase activity"/>
    <property type="evidence" value="ECO:0007669"/>
    <property type="project" value="TreeGrafter"/>
</dbReference>
<evidence type="ECO:0000259" key="4">
    <source>
        <dbReference type="Pfam" id="PF00291"/>
    </source>
</evidence>
<feature type="domain" description="Tryptophan synthase beta chain-like PALP" evidence="4">
    <location>
        <begin position="82"/>
        <end position="386"/>
    </location>
</feature>
<comment type="cofactor">
    <cofactor evidence="1">
        <name>pyridoxal 5'-phosphate</name>
        <dbReference type="ChEBI" id="CHEBI:597326"/>
    </cofactor>
</comment>
<keyword evidence="3 5" id="KW-0456">Lyase</keyword>
<dbReference type="PANTHER" id="PTHR48078:SF6">
    <property type="entry name" value="L-THREONINE DEHYDRATASE CATABOLIC TDCB"/>
    <property type="match status" value="1"/>
</dbReference>
<gene>
    <name evidence="5" type="ORF">HYZ11_16585</name>
</gene>
<dbReference type="SUPFAM" id="SSF53686">
    <property type="entry name" value="Tryptophan synthase beta subunit-like PLP-dependent enzymes"/>
    <property type="match status" value="1"/>
</dbReference>
<dbReference type="GO" id="GO:0006567">
    <property type="term" value="P:L-threonine catabolic process"/>
    <property type="evidence" value="ECO:0007669"/>
    <property type="project" value="TreeGrafter"/>
</dbReference>
<protein>
    <submittedName>
        <fullName evidence="5">Threonine synthase</fullName>
        <ecNumber evidence="5">4.2.3.1</ecNumber>
    </submittedName>
</protein>
<evidence type="ECO:0000256" key="1">
    <source>
        <dbReference type="ARBA" id="ARBA00001933"/>
    </source>
</evidence>
<dbReference type="InterPro" id="IPR001926">
    <property type="entry name" value="TrpB-like_PALP"/>
</dbReference>
<dbReference type="AlphaFoldDB" id="A0A932I0S8"/>
<dbReference type="InterPro" id="IPR036052">
    <property type="entry name" value="TrpB-like_PALP_sf"/>
</dbReference>
<dbReference type="EMBL" id="JACPUR010000038">
    <property type="protein sequence ID" value="MBI3129226.1"/>
    <property type="molecule type" value="Genomic_DNA"/>
</dbReference>
<organism evidence="5 6">
    <name type="scientific">Tectimicrobiota bacterium</name>
    <dbReference type="NCBI Taxonomy" id="2528274"/>
    <lineage>
        <taxon>Bacteria</taxon>
        <taxon>Pseudomonadati</taxon>
        <taxon>Nitrospinota/Tectimicrobiota group</taxon>
        <taxon>Candidatus Tectimicrobiota</taxon>
    </lineage>
</organism>
<dbReference type="GO" id="GO:0009097">
    <property type="term" value="P:isoleucine biosynthetic process"/>
    <property type="evidence" value="ECO:0007669"/>
    <property type="project" value="TreeGrafter"/>
</dbReference>
<dbReference type="EC" id="4.2.3.1" evidence="5"/>
<reference evidence="5" key="1">
    <citation type="submission" date="2020-07" db="EMBL/GenBank/DDBJ databases">
        <title>Huge and variable diversity of episymbiotic CPR bacteria and DPANN archaea in groundwater ecosystems.</title>
        <authorList>
            <person name="He C.Y."/>
            <person name="Keren R."/>
            <person name="Whittaker M."/>
            <person name="Farag I.F."/>
            <person name="Doudna J."/>
            <person name="Cate J.H.D."/>
            <person name="Banfield J.F."/>
        </authorList>
    </citation>
    <scope>NUCLEOTIDE SEQUENCE</scope>
    <source>
        <strain evidence="5">NC_groundwater_763_Ag_S-0.2um_68_21</strain>
    </source>
</reference>
<comment type="caution">
    <text evidence="5">The sequence shown here is derived from an EMBL/GenBank/DDBJ whole genome shotgun (WGS) entry which is preliminary data.</text>
</comment>
<dbReference type="GO" id="GO:0006565">
    <property type="term" value="P:L-serine catabolic process"/>
    <property type="evidence" value="ECO:0007669"/>
    <property type="project" value="TreeGrafter"/>
</dbReference>
<dbReference type="Gene3D" id="3.40.50.1100">
    <property type="match status" value="2"/>
</dbReference>
<dbReference type="GO" id="GO:0030170">
    <property type="term" value="F:pyridoxal phosphate binding"/>
    <property type="evidence" value="ECO:0007669"/>
    <property type="project" value="InterPro"/>
</dbReference>
<keyword evidence="2" id="KW-0663">Pyridoxal phosphate</keyword>
<dbReference type="InterPro" id="IPR050147">
    <property type="entry name" value="Ser/Thr_Dehydratase"/>
</dbReference>
<dbReference type="NCBIfam" id="NF006050">
    <property type="entry name" value="PRK08197.1"/>
    <property type="match status" value="1"/>
</dbReference>
<evidence type="ECO:0000313" key="6">
    <source>
        <dbReference type="Proteomes" id="UP000782312"/>
    </source>
</evidence>
<dbReference type="GO" id="GO:0004795">
    <property type="term" value="F:threonine synthase activity"/>
    <property type="evidence" value="ECO:0007669"/>
    <property type="project" value="UniProtKB-EC"/>
</dbReference>
<dbReference type="PROSITE" id="PS00165">
    <property type="entry name" value="DEHYDRATASE_SER_THR"/>
    <property type="match status" value="1"/>
</dbReference>
<name>A0A932I0S8_UNCTE</name>